<evidence type="ECO:0000313" key="3">
    <source>
        <dbReference type="Proteomes" id="UP000023152"/>
    </source>
</evidence>
<organism evidence="2 3">
    <name type="scientific">Reticulomyxa filosa</name>
    <dbReference type="NCBI Taxonomy" id="46433"/>
    <lineage>
        <taxon>Eukaryota</taxon>
        <taxon>Sar</taxon>
        <taxon>Rhizaria</taxon>
        <taxon>Retaria</taxon>
        <taxon>Foraminifera</taxon>
        <taxon>Monothalamids</taxon>
        <taxon>Reticulomyxidae</taxon>
        <taxon>Reticulomyxa</taxon>
    </lineage>
</organism>
<keyword evidence="3" id="KW-1185">Reference proteome</keyword>
<dbReference type="EMBL" id="ASPP01046753">
    <property type="protein sequence ID" value="ETN98415.1"/>
    <property type="molecule type" value="Genomic_DNA"/>
</dbReference>
<sequence>DVNILKQSKKSRKYYLCKTSPTLVFTNVNGKELVPEIHWSKERIFAKKLKAHTFSQSWKALFMHFQSQVKIENCNQSEQFNSRQVNAQKLNDDRKQELKTRNKAPLSVQYLEHIKFLNNWRNESKKDLRHARTQYSNKNKQKKEKINKAYQKLTQ</sequence>
<reference evidence="2 3" key="1">
    <citation type="journal article" date="2013" name="Curr. Biol.">
        <title>The Genome of the Foraminiferan Reticulomyxa filosa.</title>
        <authorList>
            <person name="Glockner G."/>
            <person name="Hulsmann N."/>
            <person name="Schleicher M."/>
            <person name="Noegel A.A."/>
            <person name="Eichinger L."/>
            <person name="Gallinger C."/>
            <person name="Pawlowski J."/>
            <person name="Sierra R."/>
            <person name="Euteneuer U."/>
            <person name="Pillet L."/>
            <person name="Moustafa A."/>
            <person name="Platzer M."/>
            <person name="Groth M."/>
            <person name="Szafranski K."/>
            <person name="Schliwa M."/>
        </authorList>
    </citation>
    <scope>NUCLEOTIDE SEQUENCE [LARGE SCALE GENOMIC DNA]</scope>
</reference>
<dbReference type="Proteomes" id="UP000023152">
    <property type="component" value="Unassembled WGS sequence"/>
</dbReference>
<name>X6LAQ5_RETFI</name>
<comment type="caution">
    <text evidence="2">The sequence shown here is derived from an EMBL/GenBank/DDBJ whole genome shotgun (WGS) entry which is preliminary data.</text>
</comment>
<evidence type="ECO:0000256" key="1">
    <source>
        <dbReference type="SAM" id="MobiDB-lite"/>
    </source>
</evidence>
<accession>X6LAQ5</accession>
<gene>
    <name evidence="2" type="ORF">RFI_39085</name>
</gene>
<feature type="non-terminal residue" evidence="2">
    <location>
        <position position="1"/>
    </location>
</feature>
<protein>
    <submittedName>
        <fullName evidence="2">Uncharacterized protein</fullName>
    </submittedName>
</protein>
<feature type="region of interest" description="Disordered" evidence="1">
    <location>
        <begin position="132"/>
        <end position="155"/>
    </location>
</feature>
<dbReference type="AlphaFoldDB" id="X6LAQ5"/>
<proteinExistence type="predicted"/>
<evidence type="ECO:0000313" key="2">
    <source>
        <dbReference type="EMBL" id="ETN98415.1"/>
    </source>
</evidence>